<dbReference type="EMBL" id="MIQH01000322">
    <property type="protein sequence ID" value="OIR25461.1"/>
    <property type="molecule type" value="Genomic_DNA"/>
</dbReference>
<dbReference type="Pfam" id="PF01396">
    <property type="entry name" value="Zn_ribbon_Top1"/>
    <property type="match status" value="2"/>
</dbReference>
<dbReference type="Gene3D" id="3.30.65.10">
    <property type="entry name" value="Bacterial Topoisomerase I, domain 1"/>
    <property type="match status" value="2"/>
</dbReference>
<dbReference type="PANTHER" id="PTHR11070:SF63">
    <property type="entry name" value="DNA HELICASE IV"/>
    <property type="match status" value="1"/>
</dbReference>
<name>A0A1J5UHT5_9GAMM</name>
<dbReference type="GO" id="GO:0043138">
    <property type="term" value="F:3'-5' DNA helicase activity"/>
    <property type="evidence" value="ECO:0007669"/>
    <property type="project" value="UniProtKB-EC"/>
</dbReference>
<keyword evidence="5 10" id="KW-0067">ATP-binding</keyword>
<dbReference type="AlphaFoldDB" id="A0A1J5UHT5"/>
<evidence type="ECO:0000256" key="7">
    <source>
        <dbReference type="ARBA" id="ARBA00034617"/>
    </source>
</evidence>
<evidence type="ECO:0000256" key="2">
    <source>
        <dbReference type="ARBA" id="ARBA00022741"/>
    </source>
</evidence>
<dbReference type="EC" id="5.6.2.4" evidence="8"/>
<sequence>MRNLVEQIEVKISEKNQLETYREKNLSATGKANKNIQLAHKTIVEKIIEIISFGFIKYNEKYNNIVEKNQHLVAKSKQEISQINKNIKFINVEINELKENLKDKLNKFKAELVEFQDKLLSFTSGRYIDTYTKVELIDKLKNIILNQEEFLLDKNIQPFIADIILFSQTPKQWIDSKNKIFIANEKVVEKDFFDTIESNPLKEKQKDAVLVNENNNLILAGAGSGKTSVIIAKVAYLIKKNIVHPNAILVLVFNKNAKKELEDRFEKKDIHIKVKTFHSFGLSVIAEAISQKPDLCPMTESPVNMTKFIKDTICKLLSSMGEFLKNFIDFIAYFGVPYKNESEFESLGEYYDYQKSYDMKTLKHKVAIKGEKQGECLTTLKEETVKSYQELVIANFLTLNGIKYLYEEPYKYKTKTVERRQYKPDFYLPDFDVYIEHFGIDRDGNTAPYINKQEYLEGMEWKIQKHKECETNLVQTFSYEFTEDLLLISLKEKLLKCNVIFREISSAEIHELLKEEVEGNKFTKLFTTFLRHYKSNMFSFDEIKQKSVKTKSQRTILFIKLFKFIFTEYEKFQDKNDCIDFDDMIVKAVNLIESGGYTHQFKHIFIDEFQDISTTRMLLIEKLLPMNNTSVTAVGDDWQAINAFAGSNIKIIQDFTRKFGASQAIELDYTFRFDNVISDIASDFIQKNPYQIKKKIKTIKKQDSSKFSLLLYWKTGDIKFDLTKIIDLIAKKESSAEILILARYNFLLTELKGVFKGKYPNFDIRFSSVHGSKGNEADYVIVLNLDKGRFGFPSKIEDDPILNLVIPESNEFEDAEERRLFYVALTRTKKRIFLLSNECNKSTFIEEIIENYKDDIFFLNDSKIKLINCPECKTGLLTKREQGKNTNKHFYGCSNFPRCKYTENVQYCPECNKEVFRSEGNKSAKCSNSNCDFEAELCVKCSGYMVKRPGKYGQFLGCTNYPKCNHKSKINESNITTIDDIF</sequence>
<dbReference type="InterPro" id="IPR014017">
    <property type="entry name" value="DNA_helicase_UvrD-like_C"/>
</dbReference>
<evidence type="ECO:0000256" key="6">
    <source>
        <dbReference type="ARBA" id="ARBA00023235"/>
    </source>
</evidence>
<comment type="similarity">
    <text evidence="1">Belongs to the helicase family. UvrD subfamily.</text>
</comment>
<dbReference type="Gene3D" id="3.40.91.30">
    <property type="match status" value="1"/>
</dbReference>
<dbReference type="Gene3D" id="1.10.10.160">
    <property type="match status" value="2"/>
</dbReference>
<evidence type="ECO:0000256" key="5">
    <source>
        <dbReference type="ARBA" id="ARBA00022840"/>
    </source>
</evidence>
<dbReference type="GO" id="GO:0003677">
    <property type="term" value="F:DNA binding"/>
    <property type="evidence" value="ECO:0007669"/>
    <property type="project" value="InterPro"/>
</dbReference>
<dbReference type="InterPro" id="IPR013498">
    <property type="entry name" value="Topo_IA_Znf"/>
</dbReference>
<gene>
    <name evidence="13" type="ORF">BGC33_13420</name>
</gene>
<dbReference type="InterPro" id="IPR014016">
    <property type="entry name" value="UvrD-like_ATP-bd"/>
</dbReference>
<evidence type="ECO:0000313" key="13">
    <source>
        <dbReference type="EMBL" id="OIR25461.1"/>
    </source>
</evidence>
<dbReference type="Pfam" id="PF13361">
    <property type="entry name" value="UvrD_C"/>
    <property type="match status" value="1"/>
</dbReference>
<dbReference type="RefSeq" id="WP_071563462.1">
    <property type="nucleotide sequence ID" value="NZ_MIQH01000322.1"/>
</dbReference>
<reference evidence="14" key="1">
    <citation type="submission" date="2016-09" db="EMBL/GenBank/DDBJ databases">
        <title>Genome Sequence of Bathymodiolus thermophilus sulfur-oxidizing gill endosymbiont.</title>
        <authorList>
            <person name="Ponnudurai R."/>
            <person name="Kleiner M."/>
            <person name="Sayavedra L."/>
            <person name="Thuermer A."/>
            <person name="Felbeck H."/>
            <person name="Schlueter R."/>
            <person name="Schweder T."/>
            <person name="Markert S."/>
        </authorList>
    </citation>
    <scope>NUCLEOTIDE SEQUENCE [LARGE SCALE GENOMIC DNA]</scope>
    <source>
        <strain evidence="14">BAT/CrabSpa'14</strain>
    </source>
</reference>
<dbReference type="GO" id="GO:0000725">
    <property type="term" value="P:recombinational repair"/>
    <property type="evidence" value="ECO:0007669"/>
    <property type="project" value="TreeGrafter"/>
</dbReference>
<dbReference type="GO" id="GO:0006265">
    <property type="term" value="P:DNA topological change"/>
    <property type="evidence" value="ECO:0007669"/>
    <property type="project" value="InterPro"/>
</dbReference>
<organism evidence="13 14">
    <name type="scientific">Bathymodiolus thermophilus thioautotrophic gill symbiont</name>
    <dbReference type="NCBI Taxonomy" id="2360"/>
    <lineage>
        <taxon>Bacteria</taxon>
        <taxon>Pseudomonadati</taxon>
        <taxon>Pseudomonadota</taxon>
        <taxon>Gammaproteobacteria</taxon>
        <taxon>sulfur-oxidizing symbionts</taxon>
    </lineage>
</organism>
<dbReference type="InterPro" id="IPR000212">
    <property type="entry name" value="DNA_helicase_UvrD/REP"/>
</dbReference>
<evidence type="ECO:0000256" key="10">
    <source>
        <dbReference type="PROSITE-ProRule" id="PRU00560"/>
    </source>
</evidence>
<evidence type="ECO:0000256" key="11">
    <source>
        <dbReference type="SAM" id="Coils"/>
    </source>
</evidence>
<keyword evidence="3 10" id="KW-0378">Hydrolase</keyword>
<proteinExistence type="inferred from homology"/>
<protein>
    <recommendedName>
        <fullName evidence="8">DNA 3'-5' helicase</fullName>
        <ecNumber evidence="8">5.6.2.4</ecNumber>
    </recommendedName>
</protein>
<dbReference type="InterPro" id="IPR027417">
    <property type="entry name" value="P-loop_NTPase"/>
</dbReference>
<evidence type="ECO:0000256" key="4">
    <source>
        <dbReference type="ARBA" id="ARBA00022806"/>
    </source>
</evidence>
<dbReference type="Gene3D" id="3.40.50.300">
    <property type="entry name" value="P-loop containing nucleotide triphosphate hydrolases"/>
    <property type="match status" value="3"/>
</dbReference>
<comment type="catalytic activity">
    <reaction evidence="7">
        <text>Couples ATP hydrolysis with the unwinding of duplex DNA by translocating in the 3'-5' direction.</text>
        <dbReference type="EC" id="5.6.2.4"/>
    </reaction>
</comment>
<keyword evidence="6" id="KW-0413">Isomerase</keyword>
<evidence type="ECO:0000256" key="9">
    <source>
        <dbReference type="ARBA" id="ARBA00048988"/>
    </source>
</evidence>
<evidence type="ECO:0000256" key="3">
    <source>
        <dbReference type="ARBA" id="ARBA00022801"/>
    </source>
</evidence>
<comment type="catalytic activity">
    <reaction evidence="9">
        <text>ATP + H2O = ADP + phosphate + H(+)</text>
        <dbReference type="Rhea" id="RHEA:13065"/>
        <dbReference type="ChEBI" id="CHEBI:15377"/>
        <dbReference type="ChEBI" id="CHEBI:15378"/>
        <dbReference type="ChEBI" id="CHEBI:30616"/>
        <dbReference type="ChEBI" id="CHEBI:43474"/>
        <dbReference type="ChEBI" id="CHEBI:456216"/>
        <dbReference type="EC" id="5.6.2.4"/>
    </reaction>
</comment>
<dbReference type="SUPFAM" id="SSF57783">
    <property type="entry name" value="Zinc beta-ribbon"/>
    <property type="match status" value="1"/>
</dbReference>
<evidence type="ECO:0000259" key="12">
    <source>
        <dbReference type="PROSITE" id="PS51198"/>
    </source>
</evidence>
<accession>A0A1J5UHT5</accession>
<dbReference type="GO" id="GO:0005829">
    <property type="term" value="C:cytosol"/>
    <property type="evidence" value="ECO:0007669"/>
    <property type="project" value="TreeGrafter"/>
</dbReference>
<feature type="binding site" evidence="10">
    <location>
        <begin position="220"/>
        <end position="227"/>
    </location>
    <ligand>
        <name>ATP</name>
        <dbReference type="ChEBI" id="CHEBI:30616"/>
    </ligand>
</feature>
<dbReference type="GO" id="GO:0005524">
    <property type="term" value="F:ATP binding"/>
    <property type="evidence" value="ECO:0007669"/>
    <property type="project" value="UniProtKB-UniRule"/>
</dbReference>
<dbReference type="PANTHER" id="PTHR11070">
    <property type="entry name" value="UVRD / RECB / PCRA DNA HELICASE FAMILY MEMBER"/>
    <property type="match status" value="1"/>
</dbReference>
<dbReference type="Proteomes" id="UP000182798">
    <property type="component" value="Unassembled WGS sequence"/>
</dbReference>
<dbReference type="InterPro" id="IPR013986">
    <property type="entry name" value="DExx_box_DNA_helicase_dom_sf"/>
</dbReference>
<dbReference type="GO" id="GO:0003916">
    <property type="term" value="F:DNA topoisomerase activity"/>
    <property type="evidence" value="ECO:0007669"/>
    <property type="project" value="InterPro"/>
</dbReference>
<feature type="coiled-coil region" evidence="11">
    <location>
        <begin position="80"/>
        <end position="118"/>
    </location>
</feature>
<dbReference type="GO" id="GO:0016887">
    <property type="term" value="F:ATP hydrolysis activity"/>
    <property type="evidence" value="ECO:0007669"/>
    <property type="project" value="RHEA"/>
</dbReference>
<dbReference type="GO" id="GO:0005694">
    <property type="term" value="C:chromosome"/>
    <property type="evidence" value="ECO:0007669"/>
    <property type="project" value="InterPro"/>
</dbReference>
<dbReference type="OrthoDB" id="5298826at2"/>
<evidence type="ECO:0000256" key="8">
    <source>
        <dbReference type="ARBA" id="ARBA00034808"/>
    </source>
</evidence>
<keyword evidence="2 10" id="KW-0547">Nucleotide-binding</keyword>
<evidence type="ECO:0000313" key="14">
    <source>
        <dbReference type="Proteomes" id="UP000182798"/>
    </source>
</evidence>
<dbReference type="SUPFAM" id="SSF52540">
    <property type="entry name" value="P-loop containing nucleoside triphosphate hydrolases"/>
    <property type="match status" value="1"/>
</dbReference>
<feature type="domain" description="UvrD-like helicase ATP-binding" evidence="12">
    <location>
        <begin position="199"/>
        <end position="674"/>
    </location>
</feature>
<dbReference type="Pfam" id="PF00580">
    <property type="entry name" value="UvrD-helicase"/>
    <property type="match status" value="2"/>
</dbReference>
<comment type="caution">
    <text evidence="13">The sequence shown here is derived from an EMBL/GenBank/DDBJ whole genome shotgun (WGS) entry which is preliminary data.</text>
</comment>
<keyword evidence="11" id="KW-0175">Coiled coil</keyword>
<dbReference type="PROSITE" id="PS51198">
    <property type="entry name" value="UVRD_HELICASE_ATP_BIND"/>
    <property type="match status" value="1"/>
</dbReference>
<evidence type="ECO:0000256" key="1">
    <source>
        <dbReference type="ARBA" id="ARBA00009922"/>
    </source>
</evidence>
<keyword evidence="4 10" id="KW-0347">Helicase</keyword>